<reference evidence="1" key="1">
    <citation type="journal article" date="2015" name="Nature">
        <title>Complex archaea that bridge the gap between prokaryotes and eukaryotes.</title>
        <authorList>
            <person name="Spang A."/>
            <person name="Saw J.H."/>
            <person name="Jorgensen S.L."/>
            <person name="Zaremba-Niedzwiedzka K."/>
            <person name="Martijn J."/>
            <person name="Lind A.E."/>
            <person name="van Eijk R."/>
            <person name="Schleper C."/>
            <person name="Guy L."/>
            <person name="Ettema T.J."/>
        </authorList>
    </citation>
    <scope>NUCLEOTIDE SEQUENCE</scope>
</reference>
<sequence length="69" mass="8186">MNVKQELMKQDNIKNVVCREDGSLEIYSIGDVKVDVIGFINRKCLIDCFIRIDFYNMENWEKWVVIEAI</sequence>
<gene>
    <name evidence="1" type="ORF">LCGC14_3076290</name>
</gene>
<dbReference type="AlphaFoldDB" id="A0A0F8XW80"/>
<evidence type="ECO:0000313" key="1">
    <source>
        <dbReference type="EMBL" id="KKK40431.1"/>
    </source>
</evidence>
<organism evidence="1">
    <name type="scientific">marine sediment metagenome</name>
    <dbReference type="NCBI Taxonomy" id="412755"/>
    <lineage>
        <taxon>unclassified sequences</taxon>
        <taxon>metagenomes</taxon>
        <taxon>ecological metagenomes</taxon>
    </lineage>
</organism>
<accession>A0A0F8XW80</accession>
<name>A0A0F8XW80_9ZZZZ</name>
<proteinExistence type="predicted"/>
<comment type="caution">
    <text evidence="1">The sequence shown here is derived from an EMBL/GenBank/DDBJ whole genome shotgun (WGS) entry which is preliminary data.</text>
</comment>
<protein>
    <submittedName>
        <fullName evidence="1">Uncharacterized protein</fullName>
    </submittedName>
</protein>
<dbReference type="EMBL" id="LAZR01070473">
    <property type="protein sequence ID" value="KKK40431.1"/>
    <property type="molecule type" value="Genomic_DNA"/>
</dbReference>